<dbReference type="Gene3D" id="3.30.710.10">
    <property type="entry name" value="Potassium Channel Kv1.1, Chain A"/>
    <property type="match status" value="1"/>
</dbReference>
<feature type="compositionally biased region" description="Basic and acidic residues" evidence="4">
    <location>
        <begin position="13"/>
        <end position="29"/>
    </location>
</feature>
<feature type="compositionally biased region" description="Gly residues" evidence="4">
    <location>
        <begin position="300"/>
        <end position="317"/>
    </location>
</feature>
<feature type="region of interest" description="Disordered" evidence="4">
    <location>
        <begin position="298"/>
        <end position="340"/>
    </location>
</feature>
<reference evidence="6" key="2">
    <citation type="submission" date="2022-10" db="EMBL/GenBank/DDBJ databases">
        <authorList>
            <consortium name="ENA_rothamsted_submissions"/>
            <consortium name="culmorum"/>
            <person name="King R."/>
        </authorList>
    </citation>
    <scope>NUCLEOTIDE SEQUENCE</scope>
</reference>
<feature type="domain" description="BTB" evidence="5">
    <location>
        <begin position="78"/>
        <end position="140"/>
    </location>
</feature>
<keyword evidence="3" id="KW-0009">Actin-binding</keyword>
<evidence type="ECO:0000256" key="2">
    <source>
        <dbReference type="ARBA" id="ARBA00022737"/>
    </source>
</evidence>
<keyword evidence="2" id="KW-0677">Repeat</keyword>
<dbReference type="Proteomes" id="UP001153714">
    <property type="component" value="Chromosome 5"/>
</dbReference>
<dbReference type="PROSITE" id="PS50097">
    <property type="entry name" value="BTB"/>
    <property type="match status" value="1"/>
</dbReference>
<dbReference type="PANTHER" id="PTHR24412:SF441">
    <property type="entry name" value="KELCH-LIKE PROTEIN 28"/>
    <property type="match status" value="1"/>
</dbReference>
<feature type="compositionally biased region" description="Gly residues" evidence="4">
    <location>
        <begin position="38"/>
        <end position="49"/>
    </location>
</feature>
<feature type="region of interest" description="Disordered" evidence="4">
    <location>
        <begin position="1"/>
        <end position="53"/>
    </location>
</feature>
<evidence type="ECO:0000256" key="4">
    <source>
        <dbReference type="SAM" id="MobiDB-lite"/>
    </source>
</evidence>
<dbReference type="OrthoDB" id="45365at2759"/>
<evidence type="ECO:0000313" key="7">
    <source>
        <dbReference type="Proteomes" id="UP001153714"/>
    </source>
</evidence>
<keyword evidence="1" id="KW-0880">Kelch repeat</keyword>
<protein>
    <recommendedName>
        <fullName evidence="5">BTB domain-containing protein</fullName>
    </recommendedName>
</protein>
<dbReference type="Pfam" id="PF00651">
    <property type="entry name" value="BTB"/>
    <property type="match status" value="1"/>
</dbReference>
<feature type="compositionally biased region" description="Low complexity" evidence="4">
    <location>
        <begin position="318"/>
        <end position="328"/>
    </location>
</feature>
<dbReference type="PANTHER" id="PTHR24412">
    <property type="entry name" value="KELCH PROTEIN"/>
    <property type="match status" value="1"/>
</dbReference>
<dbReference type="InterPro" id="IPR000210">
    <property type="entry name" value="BTB/POZ_dom"/>
</dbReference>
<evidence type="ECO:0000313" key="6">
    <source>
        <dbReference type="EMBL" id="CAG9792598.1"/>
    </source>
</evidence>
<evidence type="ECO:0000256" key="3">
    <source>
        <dbReference type="ARBA" id="ARBA00023203"/>
    </source>
</evidence>
<evidence type="ECO:0000256" key="1">
    <source>
        <dbReference type="ARBA" id="ARBA00022441"/>
    </source>
</evidence>
<sequence length="423" mass="44869">MRRSVGALKTTMRPRDELRNGVDGGERSRPASASGSEEGSGGEGDGSGGADELSLWDEGAPARVLAALNALRKSRQHFDVLLVADGAEVAAHRAVLAAASPYLLEALQTPATAHRVEHVEAEALRALVEYAYTGRLRVRDAAGARRLYRAAWRLRIEPVRAHLAAALMRTAAPHDCLQLRALPDLPPDHLKRLDEYIASNFEEICSSGAMGGLPVINIEMLRESSAEDGEEAPVAVAEAALAWLRERQPPDVDVSIRSSLAEHRRPGGAVFPHAPAVRGRARGAAGLRAAARLRGAARVRGGGGGGGGGAGRGGRGAAGPARSPAAAGRARRPRRQASPIDLHDDARIHLVGGLPSERHPVRGRHSRTLQPQRPSVLLDIVHIQISVKDAKAVLKLELKTFGDLDLGRDGSELSSIDILPARY</sequence>
<proteinExistence type="predicted"/>
<dbReference type="AlphaFoldDB" id="A0A9N9WH41"/>
<gene>
    <name evidence="6" type="ORF">DIATSA_LOCUS10114</name>
</gene>
<dbReference type="SMART" id="SM00225">
    <property type="entry name" value="BTB"/>
    <property type="match status" value="1"/>
</dbReference>
<evidence type="ECO:0000259" key="5">
    <source>
        <dbReference type="PROSITE" id="PS50097"/>
    </source>
</evidence>
<dbReference type="InterPro" id="IPR011333">
    <property type="entry name" value="SKP1/BTB/POZ_sf"/>
</dbReference>
<keyword evidence="7" id="KW-1185">Reference proteome</keyword>
<dbReference type="SUPFAM" id="SSF54695">
    <property type="entry name" value="POZ domain"/>
    <property type="match status" value="1"/>
</dbReference>
<dbReference type="EMBL" id="OU893336">
    <property type="protein sequence ID" value="CAG9792598.1"/>
    <property type="molecule type" value="Genomic_DNA"/>
</dbReference>
<accession>A0A9N9WH41</accession>
<reference evidence="6" key="1">
    <citation type="submission" date="2021-12" db="EMBL/GenBank/DDBJ databases">
        <authorList>
            <person name="King R."/>
        </authorList>
    </citation>
    <scope>NUCLEOTIDE SEQUENCE</scope>
</reference>
<organism evidence="6 7">
    <name type="scientific">Diatraea saccharalis</name>
    <name type="common">sugarcane borer</name>
    <dbReference type="NCBI Taxonomy" id="40085"/>
    <lineage>
        <taxon>Eukaryota</taxon>
        <taxon>Metazoa</taxon>
        <taxon>Ecdysozoa</taxon>
        <taxon>Arthropoda</taxon>
        <taxon>Hexapoda</taxon>
        <taxon>Insecta</taxon>
        <taxon>Pterygota</taxon>
        <taxon>Neoptera</taxon>
        <taxon>Endopterygota</taxon>
        <taxon>Lepidoptera</taxon>
        <taxon>Glossata</taxon>
        <taxon>Ditrysia</taxon>
        <taxon>Pyraloidea</taxon>
        <taxon>Crambidae</taxon>
        <taxon>Crambinae</taxon>
        <taxon>Diatraea</taxon>
    </lineage>
</organism>
<name>A0A9N9WH41_9NEOP</name>